<feature type="compositionally biased region" description="Low complexity" evidence="1">
    <location>
        <begin position="412"/>
        <end position="427"/>
    </location>
</feature>
<dbReference type="Proteomes" id="UP001175228">
    <property type="component" value="Unassembled WGS sequence"/>
</dbReference>
<reference evidence="2" key="1">
    <citation type="submission" date="2023-06" db="EMBL/GenBank/DDBJ databases">
        <authorList>
            <consortium name="Lawrence Berkeley National Laboratory"/>
            <person name="Ahrendt S."/>
            <person name="Sahu N."/>
            <person name="Indic B."/>
            <person name="Wong-Bajracharya J."/>
            <person name="Merenyi Z."/>
            <person name="Ke H.-M."/>
            <person name="Monk M."/>
            <person name="Kocsube S."/>
            <person name="Drula E."/>
            <person name="Lipzen A."/>
            <person name="Balint B."/>
            <person name="Henrissat B."/>
            <person name="Andreopoulos B."/>
            <person name="Martin F.M."/>
            <person name="Harder C.B."/>
            <person name="Rigling D."/>
            <person name="Ford K.L."/>
            <person name="Foster G.D."/>
            <person name="Pangilinan J."/>
            <person name="Papanicolaou A."/>
            <person name="Barry K."/>
            <person name="LaButti K."/>
            <person name="Viragh M."/>
            <person name="Koriabine M."/>
            <person name="Yan M."/>
            <person name="Riley R."/>
            <person name="Champramary S."/>
            <person name="Plett K.L."/>
            <person name="Tsai I.J."/>
            <person name="Slot J."/>
            <person name="Sipos G."/>
            <person name="Plett J."/>
            <person name="Nagy L.G."/>
            <person name="Grigoriev I.V."/>
        </authorList>
    </citation>
    <scope>NUCLEOTIDE SEQUENCE</scope>
    <source>
        <strain evidence="2">HWK02</strain>
    </source>
</reference>
<accession>A0AA39QDI4</accession>
<evidence type="ECO:0000313" key="3">
    <source>
        <dbReference type="Proteomes" id="UP001175228"/>
    </source>
</evidence>
<evidence type="ECO:0000256" key="1">
    <source>
        <dbReference type="SAM" id="MobiDB-lite"/>
    </source>
</evidence>
<feature type="region of interest" description="Disordered" evidence="1">
    <location>
        <begin position="400"/>
        <end position="437"/>
    </location>
</feature>
<feature type="compositionally biased region" description="Low complexity" evidence="1">
    <location>
        <begin position="47"/>
        <end position="63"/>
    </location>
</feature>
<sequence length="466" mass="50830">MPIDSVSPTPRAIPGSIVRSVVPGALSRRSTAPSSGLTSPSPPPPSGALKTPSPSSKLPAASSSPATISIKRVRFGSSSSDIDNDSPVHEVLLVRSRLIASSVSGENVTSPWMRIPMTTLFHPSLTLRLHSLLPELTLVLWFEHEWLGEGPFYMDSFFAANSARSSLEMSIYPSLQRLDRAEGLPGLLGRLEDLLHDLSDKVCQESSLPPPARDVPSRSDVSTPRPPAPPFPEPTFMAPVPVFPPSQPMPEPEIPPPPPTRSPQLRMPEPHVLPPPPPPSPPPPPESVSEPSGSSSAKSYFLDRFEDLLDNLRRGQTIAPTPRPAPGTRPSVLQELDNLILDSSHVTSSEPFRGLRFVPGLRPREIIKSLLLQTRPATEPPPTQFPDLVLFVPPDLVAQEQSPDEDLECHGSLSLSPSLSVNSPRSNSDSKHRTSSHRHHLLFFRPRSLTDRRISFRSANLQEELL</sequence>
<feature type="compositionally biased region" description="Low complexity" evidence="1">
    <location>
        <begin position="287"/>
        <end position="296"/>
    </location>
</feature>
<protein>
    <submittedName>
        <fullName evidence="2">Uncharacterized protein</fullName>
    </submittedName>
</protein>
<feature type="region of interest" description="Disordered" evidence="1">
    <location>
        <begin position="203"/>
        <end position="297"/>
    </location>
</feature>
<keyword evidence="3" id="KW-1185">Reference proteome</keyword>
<proteinExistence type="predicted"/>
<name>A0AA39QDI4_9AGAR</name>
<dbReference type="EMBL" id="JAUEPU010000009">
    <property type="protein sequence ID" value="KAK0499896.1"/>
    <property type="molecule type" value="Genomic_DNA"/>
</dbReference>
<feature type="compositionally biased region" description="Pro residues" evidence="1">
    <location>
        <begin position="271"/>
        <end position="286"/>
    </location>
</feature>
<organism evidence="2 3">
    <name type="scientific">Armillaria luteobubalina</name>
    <dbReference type="NCBI Taxonomy" id="153913"/>
    <lineage>
        <taxon>Eukaryota</taxon>
        <taxon>Fungi</taxon>
        <taxon>Dikarya</taxon>
        <taxon>Basidiomycota</taxon>
        <taxon>Agaricomycotina</taxon>
        <taxon>Agaricomycetes</taxon>
        <taxon>Agaricomycetidae</taxon>
        <taxon>Agaricales</taxon>
        <taxon>Marasmiineae</taxon>
        <taxon>Physalacriaceae</taxon>
        <taxon>Armillaria</taxon>
    </lineage>
</organism>
<comment type="caution">
    <text evidence="2">The sequence shown here is derived from an EMBL/GenBank/DDBJ whole genome shotgun (WGS) entry which is preliminary data.</text>
</comment>
<dbReference type="AlphaFoldDB" id="A0AA39QDI4"/>
<feature type="compositionally biased region" description="Low complexity" evidence="1">
    <location>
        <begin position="30"/>
        <end position="39"/>
    </location>
</feature>
<feature type="region of interest" description="Disordered" evidence="1">
    <location>
        <begin position="1"/>
        <end position="63"/>
    </location>
</feature>
<feature type="compositionally biased region" description="Pro residues" evidence="1">
    <location>
        <begin position="224"/>
        <end position="233"/>
    </location>
</feature>
<evidence type="ECO:0000313" key="2">
    <source>
        <dbReference type="EMBL" id="KAK0499896.1"/>
    </source>
</evidence>
<gene>
    <name evidence="2" type="ORF">EDD18DRAFT_1460736</name>
</gene>
<feature type="compositionally biased region" description="Pro residues" evidence="1">
    <location>
        <begin position="241"/>
        <end position="261"/>
    </location>
</feature>